<evidence type="ECO:0000313" key="2">
    <source>
        <dbReference type="Proteomes" id="UP000485058"/>
    </source>
</evidence>
<keyword evidence="2" id="KW-1185">Reference proteome</keyword>
<proteinExistence type="predicted"/>
<evidence type="ECO:0000313" key="1">
    <source>
        <dbReference type="EMBL" id="GFH31293.1"/>
    </source>
</evidence>
<sequence length="283" mass="32246">KRRCGVVEEARLHRTIHDEPVDAEQQVEPEDYEEVENDQQLETDMCFFVLESLWAAGAGWADTDFIQFWRYIERLRASPLMPSFAGSLAKYRAFKADLLHSSEDGWIKSMVTVPGVPGYTGTVKVEFHHVNLATWLAGEFSNEDYIDNFVLLPREQWREGNRSASIASALAWSSSHQQLFPHTHVVICYCRVFDGPHTGDVWLDHQESLPPNGRVAAIQLYSDKTRLDNRGRQAHPITACLLNIGYTQRQKSLRCIGFLPIIDENDMPPDRSVLPPHEVGRVC</sequence>
<dbReference type="AlphaFoldDB" id="A0A6A0AG93"/>
<comment type="caution">
    <text evidence="1">The sequence shown here is derived from an EMBL/GenBank/DDBJ whole genome shotgun (WGS) entry which is preliminary data.</text>
</comment>
<name>A0A6A0AG93_HAELA</name>
<feature type="non-terminal residue" evidence="1">
    <location>
        <position position="1"/>
    </location>
</feature>
<dbReference type="EMBL" id="BLLF01005512">
    <property type="protein sequence ID" value="GFH31293.1"/>
    <property type="molecule type" value="Genomic_DNA"/>
</dbReference>
<reference evidence="1 2" key="1">
    <citation type="submission" date="2020-02" db="EMBL/GenBank/DDBJ databases">
        <title>Draft genome sequence of Haematococcus lacustris strain NIES-144.</title>
        <authorList>
            <person name="Morimoto D."/>
            <person name="Nakagawa S."/>
            <person name="Yoshida T."/>
            <person name="Sawayama S."/>
        </authorList>
    </citation>
    <scope>NUCLEOTIDE SEQUENCE [LARGE SCALE GENOMIC DNA]</scope>
    <source>
        <strain evidence="1 2">NIES-144</strain>
    </source>
</reference>
<gene>
    <name evidence="1" type="ORF">HaLaN_30306</name>
</gene>
<organism evidence="1 2">
    <name type="scientific">Haematococcus lacustris</name>
    <name type="common">Green alga</name>
    <name type="synonym">Haematococcus pluvialis</name>
    <dbReference type="NCBI Taxonomy" id="44745"/>
    <lineage>
        <taxon>Eukaryota</taxon>
        <taxon>Viridiplantae</taxon>
        <taxon>Chlorophyta</taxon>
        <taxon>core chlorophytes</taxon>
        <taxon>Chlorophyceae</taxon>
        <taxon>CS clade</taxon>
        <taxon>Chlamydomonadales</taxon>
        <taxon>Haematococcaceae</taxon>
        <taxon>Haematococcus</taxon>
    </lineage>
</organism>
<accession>A0A6A0AG93</accession>
<protein>
    <submittedName>
        <fullName evidence="1">Uncharacterized protein</fullName>
    </submittedName>
</protein>
<dbReference type="Proteomes" id="UP000485058">
    <property type="component" value="Unassembled WGS sequence"/>
</dbReference>
<feature type="non-terminal residue" evidence="1">
    <location>
        <position position="283"/>
    </location>
</feature>